<name>A0A0E9TYK4_ANGAN</name>
<organism evidence="1">
    <name type="scientific">Anguilla anguilla</name>
    <name type="common">European freshwater eel</name>
    <name type="synonym">Muraena anguilla</name>
    <dbReference type="NCBI Taxonomy" id="7936"/>
    <lineage>
        <taxon>Eukaryota</taxon>
        <taxon>Metazoa</taxon>
        <taxon>Chordata</taxon>
        <taxon>Craniata</taxon>
        <taxon>Vertebrata</taxon>
        <taxon>Euteleostomi</taxon>
        <taxon>Actinopterygii</taxon>
        <taxon>Neopterygii</taxon>
        <taxon>Teleostei</taxon>
        <taxon>Anguilliformes</taxon>
        <taxon>Anguillidae</taxon>
        <taxon>Anguilla</taxon>
    </lineage>
</organism>
<accession>A0A0E9TYK4</accession>
<proteinExistence type="predicted"/>
<dbReference type="EMBL" id="GBXM01049936">
    <property type="protein sequence ID" value="JAH58641.1"/>
    <property type="molecule type" value="Transcribed_RNA"/>
</dbReference>
<dbReference type="AlphaFoldDB" id="A0A0E9TYK4"/>
<reference evidence="1" key="2">
    <citation type="journal article" date="2015" name="Fish Shellfish Immunol.">
        <title>Early steps in the European eel (Anguilla anguilla)-Vibrio vulnificus interaction in the gills: Role of the RtxA13 toxin.</title>
        <authorList>
            <person name="Callol A."/>
            <person name="Pajuelo D."/>
            <person name="Ebbesson L."/>
            <person name="Teles M."/>
            <person name="MacKenzie S."/>
            <person name="Amaro C."/>
        </authorList>
    </citation>
    <scope>NUCLEOTIDE SEQUENCE</scope>
</reference>
<evidence type="ECO:0000313" key="1">
    <source>
        <dbReference type="EMBL" id="JAH58641.1"/>
    </source>
</evidence>
<protein>
    <submittedName>
        <fullName evidence="1">Uncharacterized protein</fullName>
    </submittedName>
</protein>
<dbReference type="EMBL" id="GBXM01030301">
    <property type="protein sequence ID" value="JAH78276.1"/>
    <property type="molecule type" value="Transcribed_RNA"/>
</dbReference>
<reference evidence="1" key="1">
    <citation type="submission" date="2014-11" db="EMBL/GenBank/DDBJ databases">
        <authorList>
            <person name="Amaro Gonzalez C."/>
        </authorList>
    </citation>
    <scope>NUCLEOTIDE SEQUENCE</scope>
</reference>
<sequence>MVNSVECCKEVKQVKSRGEAATAA</sequence>